<dbReference type="FunFam" id="1.10.10.60:FF:000004">
    <property type="entry name" value="Meis2 homeobox isoform 2c"/>
    <property type="match status" value="1"/>
</dbReference>
<dbReference type="Pfam" id="PF16493">
    <property type="entry name" value="Meis_PKNOX_N"/>
    <property type="match status" value="1"/>
</dbReference>
<comment type="subcellular location">
    <subcellularLocation>
        <location evidence="5">Nucleus</location>
    </subcellularLocation>
</comment>
<keyword evidence="9" id="KW-1185">Reference proteome</keyword>
<evidence type="ECO:0000256" key="1">
    <source>
        <dbReference type="ARBA" id="ARBA00009661"/>
    </source>
</evidence>
<keyword evidence="2 5" id="KW-0238">DNA-binding</keyword>
<evidence type="ECO:0000313" key="9">
    <source>
        <dbReference type="Proteomes" id="UP000276133"/>
    </source>
</evidence>
<evidence type="ECO:0000256" key="5">
    <source>
        <dbReference type="PROSITE-ProRule" id="PRU00108"/>
    </source>
</evidence>
<dbReference type="GO" id="GO:0005634">
    <property type="term" value="C:nucleus"/>
    <property type="evidence" value="ECO:0007669"/>
    <property type="project" value="UniProtKB-SubCell"/>
</dbReference>
<dbReference type="InterPro" id="IPR001356">
    <property type="entry name" value="HD"/>
</dbReference>
<organism evidence="8 9">
    <name type="scientific">Brachionus plicatilis</name>
    <name type="common">Marine rotifer</name>
    <name type="synonym">Brachionus muelleri</name>
    <dbReference type="NCBI Taxonomy" id="10195"/>
    <lineage>
        <taxon>Eukaryota</taxon>
        <taxon>Metazoa</taxon>
        <taxon>Spiralia</taxon>
        <taxon>Gnathifera</taxon>
        <taxon>Rotifera</taxon>
        <taxon>Eurotatoria</taxon>
        <taxon>Monogononta</taxon>
        <taxon>Pseudotrocha</taxon>
        <taxon>Ploima</taxon>
        <taxon>Brachionidae</taxon>
        <taxon>Brachionus</taxon>
    </lineage>
</organism>
<dbReference type="InterPro" id="IPR008422">
    <property type="entry name" value="KN_HD"/>
</dbReference>
<dbReference type="InterPro" id="IPR032453">
    <property type="entry name" value="PKNOX/Meis_N"/>
</dbReference>
<dbReference type="GO" id="GO:0003677">
    <property type="term" value="F:DNA binding"/>
    <property type="evidence" value="ECO:0007669"/>
    <property type="project" value="UniProtKB-UniRule"/>
</dbReference>
<dbReference type="PROSITE" id="PS50071">
    <property type="entry name" value="HOMEOBOX_2"/>
    <property type="match status" value="1"/>
</dbReference>
<reference evidence="8 9" key="1">
    <citation type="journal article" date="2018" name="Sci. Rep.">
        <title>Genomic signatures of local adaptation to the degree of environmental predictability in rotifers.</title>
        <authorList>
            <person name="Franch-Gras L."/>
            <person name="Hahn C."/>
            <person name="Garcia-Roger E.M."/>
            <person name="Carmona M.J."/>
            <person name="Serra M."/>
            <person name="Gomez A."/>
        </authorList>
    </citation>
    <scope>NUCLEOTIDE SEQUENCE [LARGE SCALE GENOMIC DNA]</scope>
    <source>
        <strain evidence="8">HYR1</strain>
    </source>
</reference>
<dbReference type="Gene3D" id="1.10.10.60">
    <property type="entry name" value="Homeodomain-like"/>
    <property type="match status" value="1"/>
</dbReference>
<dbReference type="InterPro" id="IPR009057">
    <property type="entry name" value="Homeodomain-like_sf"/>
</dbReference>
<evidence type="ECO:0000256" key="4">
    <source>
        <dbReference type="ARBA" id="ARBA00023242"/>
    </source>
</evidence>
<dbReference type="Pfam" id="PF05920">
    <property type="entry name" value="Homeobox_KN"/>
    <property type="match status" value="1"/>
</dbReference>
<evidence type="ECO:0000256" key="3">
    <source>
        <dbReference type="ARBA" id="ARBA00023155"/>
    </source>
</evidence>
<protein>
    <submittedName>
        <fullName evidence="8">Homeobox Meis1-like</fullName>
    </submittedName>
</protein>
<dbReference type="Proteomes" id="UP000276133">
    <property type="component" value="Unassembled WGS sequence"/>
</dbReference>
<dbReference type="GO" id="GO:0006355">
    <property type="term" value="P:regulation of DNA-templated transcription"/>
    <property type="evidence" value="ECO:0007669"/>
    <property type="project" value="InterPro"/>
</dbReference>
<dbReference type="STRING" id="10195.A0A3M7RNN1"/>
<feature type="domain" description="Homeobox" evidence="7">
    <location>
        <begin position="206"/>
        <end position="258"/>
    </location>
</feature>
<dbReference type="OrthoDB" id="10056939at2759"/>
<dbReference type="CDD" id="cd00086">
    <property type="entry name" value="homeodomain"/>
    <property type="match status" value="1"/>
</dbReference>
<comment type="caution">
    <text evidence="8">The sequence shown here is derived from an EMBL/GenBank/DDBJ whole genome shotgun (WGS) entry which is preliminary data.</text>
</comment>
<keyword evidence="4 5" id="KW-0539">Nucleus</keyword>
<proteinExistence type="inferred from homology"/>
<feature type="compositionally biased region" description="Basic residues" evidence="6">
    <location>
        <begin position="205"/>
        <end position="214"/>
    </location>
</feature>
<dbReference type="EMBL" id="REGN01002970">
    <property type="protein sequence ID" value="RNA25151.1"/>
    <property type="molecule type" value="Genomic_DNA"/>
</dbReference>
<dbReference type="PANTHER" id="PTHR11850">
    <property type="entry name" value="HOMEOBOX PROTEIN TRANSCRIPTION FACTORS"/>
    <property type="match status" value="1"/>
</dbReference>
<evidence type="ECO:0000313" key="8">
    <source>
        <dbReference type="EMBL" id="RNA25151.1"/>
    </source>
</evidence>
<dbReference type="SUPFAM" id="SSF46689">
    <property type="entry name" value="Homeodomain-like"/>
    <property type="match status" value="1"/>
</dbReference>
<comment type="similarity">
    <text evidence="1">Belongs to the TALE/MEIS homeobox family.</text>
</comment>
<dbReference type="AlphaFoldDB" id="A0A3M7RNN1"/>
<evidence type="ECO:0000259" key="7">
    <source>
        <dbReference type="PROSITE" id="PS50071"/>
    </source>
</evidence>
<feature type="compositionally biased region" description="Polar residues" evidence="6">
    <location>
        <begin position="132"/>
        <end position="154"/>
    </location>
</feature>
<sequence length="258" mass="28781">MLEKCELATCTPRDPRVRDDICTSQTLDDDFGEFSKQIRKEHPFYVPNAELDNLMIQAIQVLRFHLLELEKVHELCDDFCDRYIDRLKGKMPNELSLEENNSTGATSALNDAHSFDYSTSSTSAATPAALRQSLSTSNSQIKLASRPASQSNEHSLAALGQQGSAAPPSAHFNIDTNSETGDALDNSVGSNEQSGDDELEESSSSKKRQRKRGIFPKVATNMMRAWLFQHFSHPYPSEEQKKQLAQDTGLTILQVNNW</sequence>
<gene>
    <name evidence="8" type="ORF">BpHYR1_003783</name>
</gene>
<evidence type="ECO:0000256" key="6">
    <source>
        <dbReference type="SAM" id="MobiDB-lite"/>
    </source>
</evidence>
<keyword evidence="3 5" id="KW-0371">Homeobox</keyword>
<evidence type="ECO:0000256" key="2">
    <source>
        <dbReference type="ARBA" id="ARBA00023125"/>
    </source>
</evidence>
<dbReference type="InterPro" id="IPR050224">
    <property type="entry name" value="TALE_homeobox"/>
</dbReference>
<name>A0A3M7RNN1_BRAPC</name>
<accession>A0A3M7RNN1</accession>
<feature type="region of interest" description="Disordered" evidence="6">
    <location>
        <begin position="128"/>
        <end position="215"/>
    </location>
</feature>